<reference evidence="1 2" key="1">
    <citation type="submission" date="2016-02" db="EMBL/GenBank/DDBJ databases">
        <title>Draft genome sequence of Thermodesulfatator sp. S606.</title>
        <authorList>
            <person name="Lai Q."/>
            <person name="Cao J."/>
            <person name="Dupont S."/>
            <person name="Shao Z."/>
            <person name="Jebbar M."/>
            <person name="Alain K."/>
        </authorList>
    </citation>
    <scope>NUCLEOTIDE SEQUENCE [LARGE SCALE GENOMIC DNA]</scope>
    <source>
        <strain evidence="1 2">S606</strain>
    </source>
</reference>
<dbReference type="InterPro" id="IPR011048">
    <property type="entry name" value="Haem_d1_sf"/>
</dbReference>
<accession>A0A177E7M9</accession>
<dbReference type="RefSeq" id="WP_068541907.1">
    <property type="nucleotide sequence ID" value="NZ_LSFI01000021.1"/>
</dbReference>
<sequence length="443" mass="49917">MFLRVILISLFISLFIVAPCQSSRLNVFLNIVNPTSDKIILKIKNISVRIDNRIISLQDFPQKISSRVDFGQEFLGWISFEKGVIDQLSIVLDKVSINGKLFSIEEKKINLPVNYKILSKTSICLFVLWDIKASLKSEKFSPVFSLNIQRTPQRGDNLYISCDDSSTIFVVRSDVNRVVASLYIPSEPKSLDIDRFNDQLIVVSDKMRLLSIVDISALRLVDSFVLPIVNLPQYLFFIPRQSVIITDPVTSNVLLVDLSSGNLVVFKRLGYSPSDILFDYNLNKIFISSPRDQSVYILSKSLELLHKIKVGQRPRGMAILGENFYVADPATGMVDVFRVGSWDHLGRIYSGRGAVKVFSYIDRLYVSNEKEGTISVIFKNQMVVSKKIRVGKQPFTMTASSKRGWLYVALRGEKAIGIIDLNSLKLIGKISLGAKPFDLVLSE</sequence>
<dbReference type="Gene3D" id="2.130.10.10">
    <property type="entry name" value="YVTN repeat-like/Quinoprotein amine dehydrogenase"/>
    <property type="match status" value="2"/>
</dbReference>
<comment type="caution">
    <text evidence="1">The sequence shown here is derived from an EMBL/GenBank/DDBJ whole genome shotgun (WGS) entry which is preliminary data.</text>
</comment>
<dbReference type="Proteomes" id="UP000076964">
    <property type="component" value="Unassembled WGS sequence"/>
</dbReference>
<dbReference type="STRING" id="1795632.TH606_05415"/>
<protein>
    <recommendedName>
        <fullName evidence="3">YncE family protein</fullName>
    </recommendedName>
</protein>
<dbReference type="EMBL" id="LSFI01000021">
    <property type="protein sequence ID" value="OAG27716.1"/>
    <property type="molecule type" value="Genomic_DNA"/>
</dbReference>
<dbReference type="SUPFAM" id="SSF51004">
    <property type="entry name" value="C-terminal (heme d1) domain of cytochrome cd1-nitrite reductase"/>
    <property type="match status" value="1"/>
</dbReference>
<keyword evidence="2" id="KW-1185">Reference proteome</keyword>
<gene>
    <name evidence="1" type="ORF">TH606_05415</name>
</gene>
<name>A0A177E7M9_9BACT</name>
<proteinExistence type="predicted"/>
<evidence type="ECO:0008006" key="3">
    <source>
        <dbReference type="Google" id="ProtNLM"/>
    </source>
</evidence>
<dbReference type="OrthoDB" id="5405345at2"/>
<dbReference type="AlphaFoldDB" id="A0A177E7M9"/>
<dbReference type="PANTHER" id="PTHR47197">
    <property type="entry name" value="PROTEIN NIRF"/>
    <property type="match status" value="1"/>
</dbReference>
<organism evidence="1 2">
    <name type="scientific">Thermodesulfatator autotrophicus</name>
    <dbReference type="NCBI Taxonomy" id="1795632"/>
    <lineage>
        <taxon>Bacteria</taxon>
        <taxon>Pseudomonadati</taxon>
        <taxon>Thermodesulfobacteriota</taxon>
        <taxon>Thermodesulfobacteria</taxon>
        <taxon>Thermodesulfobacteriales</taxon>
        <taxon>Thermodesulfatatoraceae</taxon>
        <taxon>Thermodesulfatator</taxon>
    </lineage>
</organism>
<dbReference type="PANTHER" id="PTHR47197:SF3">
    <property type="entry name" value="DIHYDRO-HEME D1 DEHYDROGENASE"/>
    <property type="match status" value="1"/>
</dbReference>
<dbReference type="InterPro" id="IPR051200">
    <property type="entry name" value="Host-pathogen_enzymatic-act"/>
</dbReference>
<evidence type="ECO:0000313" key="1">
    <source>
        <dbReference type="EMBL" id="OAG27716.1"/>
    </source>
</evidence>
<evidence type="ECO:0000313" key="2">
    <source>
        <dbReference type="Proteomes" id="UP000076964"/>
    </source>
</evidence>
<dbReference type="InterPro" id="IPR015943">
    <property type="entry name" value="WD40/YVTN_repeat-like_dom_sf"/>
</dbReference>